<keyword evidence="1" id="KW-0238">DNA-binding</keyword>
<evidence type="ECO:0000256" key="1">
    <source>
        <dbReference type="ARBA" id="ARBA00023125"/>
    </source>
</evidence>
<dbReference type="EMBL" id="CP070499">
    <property type="protein sequence ID" value="QSB13538.1"/>
    <property type="molecule type" value="Genomic_DNA"/>
</dbReference>
<dbReference type="SUPFAM" id="SSF47413">
    <property type="entry name" value="lambda repressor-like DNA-binding domains"/>
    <property type="match status" value="1"/>
</dbReference>
<dbReference type="Pfam" id="PF01381">
    <property type="entry name" value="HTH_3"/>
    <property type="match status" value="1"/>
</dbReference>
<dbReference type="Gene3D" id="1.10.260.40">
    <property type="entry name" value="lambda repressor-like DNA-binding domains"/>
    <property type="match status" value="1"/>
</dbReference>
<dbReference type="GO" id="GO:0003677">
    <property type="term" value="F:DNA binding"/>
    <property type="evidence" value="ECO:0007669"/>
    <property type="project" value="UniProtKB-KW"/>
</dbReference>
<dbReference type="InterPro" id="IPR050807">
    <property type="entry name" value="TransReg_Diox_bact_type"/>
</dbReference>
<keyword evidence="4" id="KW-1185">Reference proteome</keyword>
<protein>
    <submittedName>
        <fullName evidence="3">Helix-turn-helix transcriptional regulator</fullName>
    </submittedName>
</protein>
<evidence type="ECO:0000259" key="2">
    <source>
        <dbReference type="PROSITE" id="PS50943"/>
    </source>
</evidence>
<name>A0A895YIF2_9ACTN</name>
<organism evidence="3 4">
    <name type="scientific">Natronosporangium hydrolyticum</name>
    <dbReference type="NCBI Taxonomy" id="2811111"/>
    <lineage>
        <taxon>Bacteria</taxon>
        <taxon>Bacillati</taxon>
        <taxon>Actinomycetota</taxon>
        <taxon>Actinomycetes</taxon>
        <taxon>Micromonosporales</taxon>
        <taxon>Micromonosporaceae</taxon>
        <taxon>Natronosporangium</taxon>
    </lineage>
</organism>
<feature type="domain" description="HTH cro/C1-type" evidence="2">
    <location>
        <begin position="14"/>
        <end position="68"/>
    </location>
</feature>
<dbReference type="InterPro" id="IPR001387">
    <property type="entry name" value="Cro/C1-type_HTH"/>
</dbReference>
<dbReference type="PANTHER" id="PTHR46797">
    <property type="entry name" value="HTH-TYPE TRANSCRIPTIONAL REGULATOR"/>
    <property type="match status" value="1"/>
</dbReference>
<reference evidence="3" key="1">
    <citation type="submission" date="2021-02" db="EMBL/GenBank/DDBJ databases">
        <title>Natrosporangium hydrolyticum gen. nov., sp. nov, a haloalkaliphilic actinobacterium from a soda solonchak soil.</title>
        <authorList>
            <person name="Sorokin D.Y."/>
            <person name="Khijniak T.V."/>
            <person name="Zakharycheva A.P."/>
            <person name="Boueva O.V."/>
            <person name="Ariskina E.V."/>
            <person name="Hahnke R.L."/>
            <person name="Bunk B."/>
            <person name="Sproer C."/>
            <person name="Schumann P."/>
            <person name="Evtushenko L.I."/>
            <person name="Kublanov I.V."/>
        </authorList>
    </citation>
    <scope>NUCLEOTIDE SEQUENCE</scope>
    <source>
        <strain evidence="3">DSM 106523</strain>
    </source>
</reference>
<dbReference type="CDD" id="cd00093">
    <property type="entry name" value="HTH_XRE"/>
    <property type="match status" value="1"/>
</dbReference>
<dbReference type="Gene3D" id="2.60.120.10">
    <property type="entry name" value="Jelly Rolls"/>
    <property type="match status" value="1"/>
</dbReference>
<dbReference type="GO" id="GO:0003700">
    <property type="term" value="F:DNA-binding transcription factor activity"/>
    <property type="evidence" value="ECO:0007669"/>
    <property type="project" value="TreeGrafter"/>
</dbReference>
<dbReference type="InterPro" id="IPR014710">
    <property type="entry name" value="RmlC-like_jellyroll"/>
</dbReference>
<dbReference type="AlphaFoldDB" id="A0A895YIF2"/>
<dbReference type="SUPFAM" id="SSF51182">
    <property type="entry name" value="RmlC-like cupins"/>
    <property type="match status" value="1"/>
</dbReference>
<dbReference type="KEGG" id="nhy:JQS43_18360"/>
<dbReference type="SMART" id="SM00530">
    <property type="entry name" value="HTH_XRE"/>
    <property type="match status" value="1"/>
</dbReference>
<dbReference type="InterPro" id="IPR010982">
    <property type="entry name" value="Lambda_DNA-bd_dom_sf"/>
</dbReference>
<accession>A0A895YIF2</accession>
<gene>
    <name evidence="3" type="ORF">JQS43_18360</name>
</gene>
<dbReference type="CDD" id="cd02209">
    <property type="entry name" value="cupin_XRE_C"/>
    <property type="match status" value="1"/>
</dbReference>
<dbReference type="Proteomes" id="UP000662857">
    <property type="component" value="Chromosome"/>
</dbReference>
<proteinExistence type="predicted"/>
<evidence type="ECO:0000313" key="3">
    <source>
        <dbReference type="EMBL" id="QSB13538.1"/>
    </source>
</evidence>
<sequence>MTSAPPHAVIAAAVRQERERAGLTLSELARRANVAKSTLSQLESGAGNPSVETLWALAVALDVPFSQLVSPPPPPRVQVVRAGAGAWHRSEQADFAGALLSAGSRSRRDLYIIELAEGNGRAADAHIPGSVEHLVVAAGKLRAGPVDAPVDLGPGDYATFPGDTPHHYQALAPGTWAVLMMEHPG</sequence>
<dbReference type="RefSeq" id="WP_239675633.1">
    <property type="nucleotide sequence ID" value="NZ_CP070499.1"/>
</dbReference>
<dbReference type="PANTHER" id="PTHR46797:SF1">
    <property type="entry name" value="METHYLPHOSPHONATE SYNTHASE"/>
    <property type="match status" value="1"/>
</dbReference>
<dbReference type="GO" id="GO:0005829">
    <property type="term" value="C:cytosol"/>
    <property type="evidence" value="ECO:0007669"/>
    <property type="project" value="TreeGrafter"/>
</dbReference>
<dbReference type="InterPro" id="IPR011051">
    <property type="entry name" value="RmlC_Cupin_sf"/>
</dbReference>
<dbReference type="PROSITE" id="PS50943">
    <property type="entry name" value="HTH_CROC1"/>
    <property type="match status" value="1"/>
</dbReference>
<evidence type="ECO:0000313" key="4">
    <source>
        <dbReference type="Proteomes" id="UP000662857"/>
    </source>
</evidence>